<feature type="signal peptide" evidence="1">
    <location>
        <begin position="1"/>
        <end position="23"/>
    </location>
</feature>
<evidence type="ECO:0000313" key="2">
    <source>
        <dbReference type="EMBL" id="PWK70826.1"/>
    </source>
</evidence>
<keyword evidence="1" id="KW-0732">Signal</keyword>
<feature type="chain" id="PRO_5016465762" evidence="1">
    <location>
        <begin position="24"/>
        <end position="784"/>
    </location>
</feature>
<gene>
    <name evidence="2" type="ORF">LX99_04533</name>
</gene>
<dbReference type="EMBL" id="QGHA01000014">
    <property type="protein sequence ID" value="PWK70826.1"/>
    <property type="molecule type" value="Genomic_DNA"/>
</dbReference>
<proteinExistence type="predicted"/>
<evidence type="ECO:0000313" key="3">
    <source>
        <dbReference type="Proteomes" id="UP000245678"/>
    </source>
</evidence>
<evidence type="ECO:0000256" key="1">
    <source>
        <dbReference type="SAM" id="SignalP"/>
    </source>
</evidence>
<dbReference type="Proteomes" id="UP000245678">
    <property type="component" value="Unassembled WGS sequence"/>
</dbReference>
<organism evidence="2 3">
    <name type="scientific">Mucilaginibacter oryzae</name>
    <dbReference type="NCBI Taxonomy" id="468058"/>
    <lineage>
        <taxon>Bacteria</taxon>
        <taxon>Pseudomonadati</taxon>
        <taxon>Bacteroidota</taxon>
        <taxon>Sphingobacteriia</taxon>
        <taxon>Sphingobacteriales</taxon>
        <taxon>Sphingobacteriaceae</taxon>
        <taxon>Mucilaginibacter</taxon>
    </lineage>
</organism>
<reference evidence="2 3" key="1">
    <citation type="submission" date="2018-05" db="EMBL/GenBank/DDBJ databases">
        <title>Genomic Encyclopedia of Archaeal and Bacterial Type Strains, Phase II (KMG-II): from individual species to whole genera.</title>
        <authorList>
            <person name="Goeker M."/>
        </authorList>
    </citation>
    <scope>NUCLEOTIDE SEQUENCE [LARGE SCALE GENOMIC DNA]</scope>
    <source>
        <strain evidence="2 3">DSM 19975</strain>
    </source>
</reference>
<protein>
    <submittedName>
        <fullName evidence="2">Uncharacterized protein</fullName>
    </submittedName>
</protein>
<dbReference type="RefSeq" id="WP_109609867.1">
    <property type="nucleotide sequence ID" value="NZ_QGHA01000014.1"/>
</dbReference>
<accession>A0A316H4S3</accession>
<comment type="caution">
    <text evidence="2">The sequence shown here is derived from an EMBL/GenBank/DDBJ whole genome shotgun (WGS) entry which is preliminary data.</text>
</comment>
<name>A0A316H4S3_9SPHI</name>
<dbReference type="AlphaFoldDB" id="A0A316H4S3"/>
<keyword evidence="3" id="KW-1185">Reference proteome</keyword>
<sequence>MKTARTFILITLLQLICLGSSFAQTTIAKQSAVYEAIALLNARHHIKGVILPDVTGMAGNSSYQVIDPLTGHVDRGLSGALPAAYTCDDATATDIIRQILARNAGLPTTATPAQVQTAYQNNQFFTALLTGTTVNFAANSNNLAASMTGVYVDPRAGSVGSNLLNNLANGTADFLIKRAGEELSIAVFQKLKDFLAKYPEFAVLFPKTTALIKPVIPYEYAKTLNALKAALQEDLSKLTGNVQYLYGIPRYQLLNEQVPALTLVFSSTAVINELHGRNGLSKTLHDLDTCTFLNAANNYASFVKVLSLTSDALRKRAVTDPDNGDYNYISLSEIDQLTGKNTANKAELLRYLLGFLYQSGQTIPVYSATGSQTAGQLISNWATASDINIAALLDKVGASAGKLQELTDQLAALKNQDAGTGQITGKAVFSTERFTAYNQLLITALQLCEPYVTNSAAPTQFQQDFKLACDYWPPFSSGGVDLINAISQKNYSLAAKDLGNLLDVVTQFLDSKKDDKTYVNTVTTALQTDLNGRVATITASITTLNQQIANLKSTAAPAGANQNTVNSQIQQLQVSLKKLQDQQTIVSTESKDAKNVIFALSKVIEYYQLLAALSEANNSQEVETLLETYALPAGSSRVKKETDFNIAVNAYVGGFFARGSTLGQGFSNQYGFTAPIGFTISHGMGKVGSLSLLAAPFDIGSVIQYKLNNQGAYEQDINLAGLVSPGAHFVYGFPFYFPLSFGIGCQWTAPPTTPVNQISLSPHFNAFIAVDIPLFNLSVIKKKP</sequence>